<dbReference type="EMBL" id="IACK01105822">
    <property type="protein sequence ID" value="LAA84384.1"/>
    <property type="molecule type" value="Transcribed_RNA"/>
</dbReference>
<evidence type="ECO:0000256" key="1">
    <source>
        <dbReference type="SAM" id="MobiDB-lite"/>
    </source>
</evidence>
<accession>A0A2D4IJV1</accession>
<organism evidence="2">
    <name type="scientific">Micrurus lemniscatus lemniscatus</name>
    <dbReference type="NCBI Taxonomy" id="129467"/>
    <lineage>
        <taxon>Eukaryota</taxon>
        <taxon>Metazoa</taxon>
        <taxon>Chordata</taxon>
        <taxon>Craniata</taxon>
        <taxon>Vertebrata</taxon>
        <taxon>Euteleostomi</taxon>
        <taxon>Lepidosauria</taxon>
        <taxon>Squamata</taxon>
        <taxon>Bifurcata</taxon>
        <taxon>Unidentata</taxon>
        <taxon>Episquamata</taxon>
        <taxon>Toxicofera</taxon>
        <taxon>Serpentes</taxon>
        <taxon>Colubroidea</taxon>
        <taxon>Elapidae</taxon>
        <taxon>Elapinae</taxon>
        <taxon>Micrurus</taxon>
    </lineage>
</organism>
<reference evidence="2" key="1">
    <citation type="submission" date="2017-07" db="EMBL/GenBank/DDBJ databases">
        <authorList>
            <person name="Mikheyev A."/>
            <person name="Grau M."/>
        </authorList>
    </citation>
    <scope>NUCLEOTIDE SEQUENCE</scope>
    <source>
        <tissue evidence="2">Venom_gland</tissue>
    </source>
</reference>
<protein>
    <submittedName>
        <fullName evidence="2">Uncharacterized protein</fullName>
    </submittedName>
</protein>
<sequence>MPFCSETESSNFATPLPPTVRKPVTMKVQPADGTGPDGRQGGSGFSIIMVRKGIQVSQHPFSSIPIGESRHTGHIKAGCPYGRETVWSCDPPSVCTRSTHQPKAASVEANVSSL</sequence>
<reference evidence="2" key="2">
    <citation type="submission" date="2017-11" db="EMBL/GenBank/DDBJ databases">
        <title>Coralsnake Venomics: Analyses of Venom Gland Transcriptomes and Proteomes of Six Brazilian Taxa.</title>
        <authorList>
            <person name="Aird S.D."/>
            <person name="Jorge da Silva N."/>
            <person name="Qiu L."/>
            <person name="Villar-Briones A."/>
            <person name="Aparecida-Saddi V."/>
            <person name="Campos-Telles M.P."/>
            <person name="Grau M."/>
            <person name="Mikheyev A.S."/>
        </authorList>
    </citation>
    <scope>NUCLEOTIDE SEQUENCE</scope>
    <source>
        <tissue evidence="2">Venom_gland</tissue>
    </source>
</reference>
<evidence type="ECO:0000313" key="2">
    <source>
        <dbReference type="EMBL" id="LAA84384.1"/>
    </source>
</evidence>
<feature type="region of interest" description="Disordered" evidence="1">
    <location>
        <begin position="1"/>
        <end position="44"/>
    </location>
</feature>
<feature type="compositionally biased region" description="Polar residues" evidence="1">
    <location>
        <begin position="1"/>
        <end position="13"/>
    </location>
</feature>
<name>A0A2D4IJV1_MICLE</name>
<dbReference type="AlphaFoldDB" id="A0A2D4IJV1"/>
<feature type="compositionally biased region" description="Gly residues" evidence="1">
    <location>
        <begin position="35"/>
        <end position="44"/>
    </location>
</feature>
<proteinExistence type="predicted"/>